<evidence type="ECO:0000256" key="2">
    <source>
        <dbReference type="ARBA" id="ARBA00022679"/>
    </source>
</evidence>
<feature type="compositionally biased region" description="Polar residues" evidence="3">
    <location>
        <begin position="184"/>
        <end position="193"/>
    </location>
</feature>
<keyword evidence="7" id="KW-1185">Reference proteome</keyword>
<dbReference type="Gene3D" id="3.40.50.2000">
    <property type="entry name" value="Glycogen Phosphorylase B"/>
    <property type="match status" value="2"/>
</dbReference>
<proteinExistence type="predicted"/>
<evidence type="ECO:0000259" key="5">
    <source>
        <dbReference type="Pfam" id="PF13439"/>
    </source>
</evidence>
<dbReference type="RefSeq" id="WP_193865960.1">
    <property type="nucleotide sequence ID" value="NZ_JADEYR010000007.1"/>
</dbReference>
<dbReference type="EMBL" id="JADEYR010000007">
    <property type="protein sequence ID" value="MBE9404219.1"/>
    <property type="molecule type" value="Genomic_DNA"/>
</dbReference>
<evidence type="ECO:0000259" key="4">
    <source>
        <dbReference type="Pfam" id="PF00534"/>
    </source>
</evidence>
<dbReference type="Proteomes" id="UP000644727">
    <property type="component" value="Unassembled WGS sequence"/>
</dbReference>
<accession>A0ABR9W1C2</accession>
<gene>
    <name evidence="6" type="ORF">IOE58_08475</name>
</gene>
<keyword evidence="1" id="KW-0328">Glycosyltransferase</keyword>
<feature type="domain" description="Glycosyl transferase family 1" evidence="4">
    <location>
        <begin position="207"/>
        <end position="356"/>
    </location>
</feature>
<reference evidence="6 7" key="1">
    <citation type="submission" date="2020-10" db="EMBL/GenBank/DDBJ databases">
        <title>Draft genome and description of Brachybacterium epidermidis sp nov.</title>
        <authorList>
            <person name="Boxberger M."/>
            <person name="La Scola B."/>
        </authorList>
    </citation>
    <scope>NUCLEOTIDE SEQUENCE [LARGE SCALE GENOMIC DNA]</scope>
    <source>
        <strain evidence="6 7">Marseille-Q2903</strain>
    </source>
</reference>
<evidence type="ECO:0000313" key="6">
    <source>
        <dbReference type="EMBL" id="MBE9404219.1"/>
    </source>
</evidence>
<protein>
    <submittedName>
        <fullName evidence="6">Glycosyltransferase</fullName>
    </submittedName>
</protein>
<dbReference type="SUPFAM" id="SSF53756">
    <property type="entry name" value="UDP-Glycosyltransferase/glycogen phosphorylase"/>
    <property type="match status" value="1"/>
</dbReference>
<evidence type="ECO:0000313" key="7">
    <source>
        <dbReference type="Proteomes" id="UP000644727"/>
    </source>
</evidence>
<organism evidence="6 7">
    <name type="scientific">Brachybacterium epidermidis</name>
    <dbReference type="NCBI Taxonomy" id="2781983"/>
    <lineage>
        <taxon>Bacteria</taxon>
        <taxon>Bacillati</taxon>
        <taxon>Actinomycetota</taxon>
        <taxon>Actinomycetes</taxon>
        <taxon>Micrococcales</taxon>
        <taxon>Dermabacteraceae</taxon>
        <taxon>Brachybacterium</taxon>
    </lineage>
</organism>
<dbReference type="PANTHER" id="PTHR12526">
    <property type="entry name" value="GLYCOSYLTRANSFERASE"/>
    <property type="match status" value="1"/>
</dbReference>
<feature type="region of interest" description="Disordered" evidence="3">
    <location>
        <begin position="183"/>
        <end position="205"/>
    </location>
</feature>
<dbReference type="Pfam" id="PF13439">
    <property type="entry name" value="Glyco_transf_4"/>
    <property type="match status" value="1"/>
</dbReference>
<name>A0ABR9W1C2_9MICO</name>
<dbReference type="Pfam" id="PF00534">
    <property type="entry name" value="Glycos_transf_1"/>
    <property type="match status" value="1"/>
</dbReference>
<comment type="caution">
    <text evidence="6">The sequence shown here is derived from an EMBL/GenBank/DDBJ whole genome shotgun (WGS) entry which is preliminary data.</text>
</comment>
<dbReference type="InterPro" id="IPR001296">
    <property type="entry name" value="Glyco_trans_1"/>
</dbReference>
<feature type="domain" description="Glycosyltransferase subfamily 4-like N-terminal" evidence="5">
    <location>
        <begin position="19"/>
        <end position="175"/>
    </location>
</feature>
<sequence>MRIALICHPHHPIREPWAGGMEMHTSMITAALLERGHQVTLYAKEGSEIPAGAKFAQIESSEHQYELNPDQQRGALQARRSEEAIRRACEMAASADDDLVVNNSLSPLPHQLLSSCRLLTIMHSPVPVPAVVEFFARTSELPEQHRFVTVSESNAEAWREHYPEVGVLPNGIDIDYWSAAPETSIPTGESSTRADGPASRPHDGLRERPVALWTGRITHQKGLHVAIEAARLAEVDLRISGLRSDPGYFEEKIAPHLRKESEHDSTAPAYLGHLSHAEIREQLSAADVFIASPLWAEPFGLAPVEAMATGTPVAATPRGAMPEVIGDGGAVADSADPADLAEAIRRALHISPDAARSNAARYSLEAMARRFEQLVSEIH</sequence>
<dbReference type="InterPro" id="IPR028098">
    <property type="entry name" value="Glyco_trans_4-like_N"/>
</dbReference>
<dbReference type="PANTHER" id="PTHR12526:SF595">
    <property type="entry name" value="BLL5217 PROTEIN"/>
    <property type="match status" value="1"/>
</dbReference>
<keyword evidence="2" id="KW-0808">Transferase</keyword>
<evidence type="ECO:0000256" key="1">
    <source>
        <dbReference type="ARBA" id="ARBA00022676"/>
    </source>
</evidence>
<evidence type="ECO:0000256" key="3">
    <source>
        <dbReference type="SAM" id="MobiDB-lite"/>
    </source>
</evidence>